<dbReference type="InterPro" id="IPR001173">
    <property type="entry name" value="Glyco_trans_2-like"/>
</dbReference>
<dbReference type="Gene3D" id="3.90.550.10">
    <property type="entry name" value="Spore Coat Polysaccharide Biosynthesis Protein SpsA, Chain A"/>
    <property type="match status" value="1"/>
</dbReference>
<keyword evidence="3" id="KW-0328">Glycosyltransferase</keyword>
<dbReference type="SUPFAM" id="SSF53448">
    <property type="entry name" value="Nucleotide-diphospho-sugar transferases"/>
    <property type="match status" value="1"/>
</dbReference>
<evidence type="ECO:0000256" key="1">
    <source>
        <dbReference type="SAM" id="Phobius"/>
    </source>
</evidence>
<feature type="transmembrane region" description="Helical" evidence="1">
    <location>
        <begin position="301"/>
        <end position="320"/>
    </location>
</feature>
<name>A0A841L1I9_9SPHN</name>
<dbReference type="InterPro" id="IPR029044">
    <property type="entry name" value="Nucleotide-diphossugar_trans"/>
</dbReference>
<reference evidence="3 4" key="1">
    <citation type="submission" date="2020-08" db="EMBL/GenBank/DDBJ databases">
        <title>Genomic Encyclopedia of Type Strains, Phase IV (KMG-IV): sequencing the most valuable type-strain genomes for metagenomic binning, comparative biology and taxonomic classification.</title>
        <authorList>
            <person name="Goeker M."/>
        </authorList>
    </citation>
    <scope>NUCLEOTIDE SEQUENCE [LARGE SCALE GENOMIC DNA]</scope>
    <source>
        <strain evidence="3 4">DSM 102189</strain>
    </source>
</reference>
<keyword evidence="1" id="KW-0472">Membrane</keyword>
<keyword evidence="3" id="KW-0808">Transferase</keyword>
<dbReference type="EMBL" id="JACIIV010000003">
    <property type="protein sequence ID" value="MBB6226444.1"/>
    <property type="molecule type" value="Genomic_DNA"/>
</dbReference>
<evidence type="ECO:0000313" key="3">
    <source>
        <dbReference type="EMBL" id="MBB6226444.1"/>
    </source>
</evidence>
<dbReference type="EC" id="2.4.-.-" evidence="3"/>
<keyword evidence="1" id="KW-1133">Transmembrane helix</keyword>
<dbReference type="PANTHER" id="PTHR43646:SF3">
    <property type="entry name" value="SLR1566 PROTEIN"/>
    <property type="match status" value="1"/>
</dbReference>
<evidence type="ECO:0000259" key="2">
    <source>
        <dbReference type="Pfam" id="PF00535"/>
    </source>
</evidence>
<dbReference type="Proteomes" id="UP000538147">
    <property type="component" value="Unassembled WGS sequence"/>
</dbReference>
<feature type="transmembrane region" description="Helical" evidence="1">
    <location>
        <begin position="247"/>
        <end position="268"/>
    </location>
</feature>
<comment type="caution">
    <text evidence="3">The sequence shown here is derived from an EMBL/GenBank/DDBJ whole genome shotgun (WGS) entry which is preliminary data.</text>
</comment>
<feature type="domain" description="Glycosyltransferase 2-like" evidence="2">
    <location>
        <begin position="9"/>
        <end position="132"/>
    </location>
</feature>
<proteinExistence type="predicted"/>
<dbReference type="AlphaFoldDB" id="A0A841L1I9"/>
<keyword evidence="1" id="KW-0812">Transmembrane</keyword>
<keyword evidence="4" id="KW-1185">Reference proteome</keyword>
<dbReference type="CDD" id="cd02525">
    <property type="entry name" value="Succinoglycan_BP_ExoA"/>
    <property type="match status" value="1"/>
</dbReference>
<dbReference type="Pfam" id="PF00535">
    <property type="entry name" value="Glycos_transf_2"/>
    <property type="match status" value="1"/>
</dbReference>
<dbReference type="GO" id="GO:0016757">
    <property type="term" value="F:glycosyltransferase activity"/>
    <property type="evidence" value="ECO:0007669"/>
    <property type="project" value="UniProtKB-KW"/>
</dbReference>
<dbReference type="RefSeq" id="WP_184195132.1">
    <property type="nucleotide sequence ID" value="NZ_BMOX01000002.1"/>
</dbReference>
<evidence type="ECO:0000313" key="4">
    <source>
        <dbReference type="Proteomes" id="UP000538147"/>
    </source>
</evidence>
<feature type="transmembrane region" description="Helical" evidence="1">
    <location>
        <begin position="274"/>
        <end position="294"/>
    </location>
</feature>
<protein>
    <submittedName>
        <fullName evidence="3">Succinoglycan biosynthesis protein ExoA</fullName>
        <ecNumber evidence="3">2.4.-.-</ecNumber>
    </submittedName>
</protein>
<accession>A0A841L1I9</accession>
<sequence length="327" mass="34659">MVDGSGILVVVPCLDEAETLPDLLPRLVAETPGALIVVADGGSRDGSQAIVAEIAAKSPSVRLLDNPRRIQSAGINLAVETFGAGREWLVRVDAHCDYPPYYVARLLAAARQHGADSVVVPMTTAGQGCFQQAAAAAQNSVLGTGGAAHRHLGAGRFVEHGHHALMKLDRFVAVGGYDPGFSHNEDAELDVRLGAAGARLWLEPGAALVYAPRRTPRALLRQYFNYGQGRARTVAKHRLRLRMRQRLPLVIAPLVGLAVLGVALVPILPAMALLAVPMLAWALLAIGYGIALGIGSRSKCIAMAGLAAMIMHIGWSAGYWRRLLSFG</sequence>
<organism evidence="3 4">
    <name type="scientific">Polymorphobacter multimanifer</name>
    <dbReference type="NCBI Taxonomy" id="1070431"/>
    <lineage>
        <taxon>Bacteria</taxon>
        <taxon>Pseudomonadati</taxon>
        <taxon>Pseudomonadota</taxon>
        <taxon>Alphaproteobacteria</taxon>
        <taxon>Sphingomonadales</taxon>
        <taxon>Sphingosinicellaceae</taxon>
        <taxon>Polymorphobacter</taxon>
    </lineage>
</organism>
<dbReference type="PANTHER" id="PTHR43646">
    <property type="entry name" value="GLYCOSYLTRANSFERASE"/>
    <property type="match status" value="1"/>
</dbReference>
<gene>
    <name evidence="3" type="ORF">FHS79_000598</name>
</gene>